<keyword evidence="2" id="KW-1185">Reference proteome</keyword>
<reference evidence="1 2" key="1">
    <citation type="submission" date="2024-07" db="EMBL/GenBank/DDBJ databases">
        <title>Section-level genome sequencing and comparative genomics of Aspergillus sections Usti and Cavernicolus.</title>
        <authorList>
            <consortium name="Lawrence Berkeley National Laboratory"/>
            <person name="Nybo J.L."/>
            <person name="Vesth T.C."/>
            <person name="Theobald S."/>
            <person name="Frisvad J.C."/>
            <person name="Larsen T.O."/>
            <person name="Kjaerboelling I."/>
            <person name="Rothschild-Mancinelli K."/>
            <person name="Lyhne E.K."/>
            <person name="Kogle M.E."/>
            <person name="Barry K."/>
            <person name="Clum A."/>
            <person name="Na H."/>
            <person name="Ledsgaard L."/>
            <person name="Lin J."/>
            <person name="Lipzen A."/>
            <person name="Kuo A."/>
            <person name="Riley R."/>
            <person name="Mondo S."/>
            <person name="LaButti K."/>
            <person name="Haridas S."/>
            <person name="Pangalinan J."/>
            <person name="Salamov A.A."/>
            <person name="Simmons B.A."/>
            <person name="Magnuson J.K."/>
            <person name="Chen J."/>
            <person name="Drula E."/>
            <person name="Henrissat B."/>
            <person name="Wiebenga A."/>
            <person name="Lubbers R.J."/>
            <person name="Gomes A.C."/>
            <person name="Macurrencykelacurrency M.R."/>
            <person name="Stajich J."/>
            <person name="Grigoriev I.V."/>
            <person name="Mortensen U.H."/>
            <person name="De vries R.P."/>
            <person name="Baker S.E."/>
            <person name="Andersen M.R."/>
        </authorList>
    </citation>
    <scope>NUCLEOTIDE SEQUENCE [LARGE SCALE GENOMIC DNA]</scope>
    <source>
        <strain evidence="1 2">CBS 756.74</strain>
    </source>
</reference>
<name>A0ABR4L3R1_9EURO</name>
<dbReference type="GeneID" id="98153809"/>
<dbReference type="EMBL" id="JBFXLR010000004">
    <property type="protein sequence ID" value="KAL2858824.1"/>
    <property type="molecule type" value="Genomic_DNA"/>
</dbReference>
<evidence type="ECO:0000313" key="1">
    <source>
        <dbReference type="EMBL" id="KAL2858824.1"/>
    </source>
</evidence>
<proteinExistence type="predicted"/>
<accession>A0ABR4L3R1</accession>
<sequence>MTYLQMRSSELSLRIGLGGGHIMINGAVRAPLFWGLAMTTGVLRITLLSSTREVRDVSMTTESMP</sequence>
<evidence type="ECO:0000313" key="2">
    <source>
        <dbReference type="Proteomes" id="UP001610444"/>
    </source>
</evidence>
<comment type="caution">
    <text evidence="1">The sequence shown here is derived from an EMBL/GenBank/DDBJ whole genome shotgun (WGS) entry which is preliminary data.</text>
</comment>
<organism evidence="1 2">
    <name type="scientific">Aspergillus pseudodeflectus</name>
    <dbReference type="NCBI Taxonomy" id="176178"/>
    <lineage>
        <taxon>Eukaryota</taxon>
        <taxon>Fungi</taxon>
        <taxon>Dikarya</taxon>
        <taxon>Ascomycota</taxon>
        <taxon>Pezizomycotina</taxon>
        <taxon>Eurotiomycetes</taxon>
        <taxon>Eurotiomycetidae</taxon>
        <taxon>Eurotiales</taxon>
        <taxon>Aspergillaceae</taxon>
        <taxon>Aspergillus</taxon>
        <taxon>Aspergillus subgen. Nidulantes</taxon>
    </lineage>
</organism>
<dbReference type="Proteomes" id="UP001610444">
    <property type="component" value="Unassembled WGS sequence"/>
</dbReference>
<dbReference type="RefSeq" id="XP_070903788.1">
    <property type="nucleotide sequence ID" value="XM_071038645.1"/>
</dbReference>
<protein>
    <submittedName>
        <fullName evidence="1">Uncharacterized protein</fullName>
    </submittedName>
</protein>
<gene>
    <name evidence="1" type="ORF">BJX68DRAFT_227306</name>
</gene>